<evidence type="ECO:0000313" key="2">
    <source>
        <dbReference type="Proteomes" id="UP000238348"/>
    </source>
</evidence>
<protein>
    <submittedName>
        <fullName evidence="1">Uncharacterized protein</fullName>
    </submittedName>
</protein>
<dbReference type="AlphaFoldDB" id="A0A2L0F0T4"/>
<gene>
    <name evidence="1" type="ORF">SOCE26_065700</name>
</gene>
<dbReference type="OrthoDB" id="5505482at2"/>
<reference evidence="1 2" key="1">
    <citation type="submission" date="2015-09" db="EMBL/GenBank/DDBJ databases">
        <title>Sorangium comparison.</title>
        <authorList>
            <person name="Zaburannyi N."/>
            <person name="Bunk B."/>
            <person name="Overmann J."/>
            <person name="Mueller R."/>
        </authorList>
    </citation>
    <scope>NUCLEOTIDE SEQUENCE [LARGE SCALE GENOMIC DNA]</scope>
    <source>
        <strain evidence="1 2">So ce26</strain>
    </source>
</reference>
<dbReference type="PROSITE" id="PS51257">
    <property type="entry name" value="PROKAR_LIPOPROTEIN"/>
    <property type="match status" value="1"/>
</dbReference>
<accession>A0A2L0F0T4</accession>
<evidence type="ECO:0000313" key="1">
    <source>
        <dbReference type="EMBL" id="AUX45089.1"/>
    </source>
</evidence>
<sequence>MSTIRYVMAGLLVGGVFTVGCVGADEAPADVDELAGDAAEAPLRRTIAPIGANGMSPSDFWDPVNRASLRELGLDAILDEGGALVPTPLLDTAGGRSVLDYTVRCALSEGATVSLPGGRTLYGSFGLAPEWAERGLTTSEQRWVSACLFQHLNGANEHVEILLEGHHSSLECPREEEPFAGFNVRDATMFGNAFLDRPIVAYACIDPELAGVLSGLSLSCPLDLNLLVLERLCGHTPLLCGVSFVGLCDLACTEDANGDQTCGSFALAAVLGPLLGPLVAPTYSLVAPTYSETIRTELHDRDILPLYGSCGLL</sequence>
<dbReference type="RefSeq" id="WP_104983517.1">
    <property type="nucleotide sequence ID" value="NZ_CP012673.1"/>
</dbReference>
<dbReference type="EMBL" id="CP012673">
    <property type="protein sequence ID" value="AUX45089.1"/>
    <property type="molecule type" value="Genomic_DNA"/>
</dbReference>
<name>A0A2L0F0T4_SORCE</name>
<organism evidence="1 2">
    <name type="scientific">Sorangium cellulosum</name>
    <name type="common">Polyangium cellulosum</name>
    <dbReference type="NCBI Taxonomy" id="56"/>
    <lineage>
        <taxon>Bacteria</taxon>
        <taxon>Pseudomonadati</taxon>
        <taxon>Myxococcota</taxon>
        <taxon>Polyangia</taxon>
        <taxon>Polyangiales</taxon>
        <taxon>Polyangiaceae</taxon>
        <taxon>Sorangium</taxon>
    </lineage>
</organism>
<proteinExistence type="predicted"/>
<dbReference type="Proteomes" id="UP000238348">
    <property type="component" value="Chromosome"/>
</dbReference>